<accession>A0A7H0HTC4</accession>
<gene>
    <name evidence="1" type="ORF">IAG43_13185</name>
</gene>
<evidence type="ECO:0000313" key="1">
    <source>
        <dbReference type="EMBL" id="QNP63790.1"/>
    </source>
</evidence>
<keyword evidence="2" id="KW-1185">Reference proteome</keyword>
<protein>
    <submittedName>
        <fullName evidence="1">DUF4265 domain-containing protein</fullName>
    </submittedName>
</protein>
<proteinExistence type="predicted"/>
<name>A0A7H0HTC4_9ACTN</name>
<sequence>MTAQAREHVKVLFRLEVENDWPPVGVESLWAIDRGNETVEVANTPFFVRGVAIGDIVETHTDTEGARWAGSVVHPSSNCTIRIIVLRDGGSAAARQSTINAFHKLGAGGEGIEQFRMVSLDIPPNAELSKIKRLLQHGVAQEWWHMEEGCITDTWRTTEAG</sequence>
<dbReference type="InterPro" id="IPR025361">
    <property type="entry name" value="DUF4265"/>
</dbReference>
<reference evidence="1 2" key="1">
    <citation type="submission" date="2020-08" db="EMBL/GenBank/DDBJ databases">
        <title>A novel species.</title>
        <authorList>
            <person name="Gao J."/>
        </authorList>
    </citation>
    <scope>NUCLEOTIDE SEQUENCE [LARGE SCALE GENOMIC DNA]</scope>
    <source>
        <strain evidence="1 2">CRPJ-33</strain>
    </source>
</reference>
<dbReference type="KEGG" id="sgj:IAG43_13185"/>
<dbReference type="Proteomes" id="UP000516230">
    <property type="component" value="Chromosome"/>
</dbReference>
<dbReference type="Pfam" id="PF14085">
    <property type="entry name" value="DUF4265"/>
    <property type="match status" value="1"/>
</dbReference>
<dbReference type="EMBL" id="CP060825">
    <property type="protein sequence ID" value="QNP63790.1"/>
    <property type="molecule type" value="Genomic_DNA"/>
</dbReference>
<dbReference type="AlphaFoldDB" id="A0A7H0HTC4"/>
<evidence type="ECO:0000313" key="2">
    <source>
        <dbReference type="Proteomes" id="UP000516230"/>
    </source>
</evidence>
<organism evidence="1 2">
    <name type="scientific">Streptomyces genisteinicus</name>
    <dbReference type="NCBI Taxonomy" id="2768068"/>
    <lineage>
        <taxon>Bacteria</taxon>
        <taxon>Bacillati</taxon>
        <taxon>Actinomycetota</taxon>
        <taxon>Actinomycetes</taxon>
        <taxon>Kitasatosporales</taxon>
        <taxon>Streptomycetaceae</taxon>
        <taxon>Streptomyces</taxon>
    </lineage>
</organism>
<dbReference type="RefSeq" id="WP_187740947.1">
    <property type="nucleotide sequence ID" value="NZ_CP060825.1"/>
</dbReference>